<evidence type="ECO:0000313" key="5">
    <source>
        <dbReference type="EMBL" id="KAK7712228.1"/>
    </source>
</evidence>
<keyword evidence="4" id="KW-0812">Transmembrane</keyword>
<comment type="cofactor">
    <cofactor evidence="1">
        <name>pyridoxal 5'-phosphate</name>
        <dbReference type="ChEBI" id="CHEBI:597326"/>
    </cofactor>
</comment>
<keyword evidence="4" id="KW-0472">Membrane</keyword>
<evidence type="ECO:0000256" key="4">
    <source>
        <dbReference type="SAM" id="Phobius"/>
    </source>
</evidence>
<dbReference type="InterPro" id="IPR005786">
    <property type="entry name" value="B_amino_transII"/>
</dbReference>
<evidence type="ECO:0000256" key="3">
    <source>
        <dbReference type="ARBA" id="ARBA00022898"/>
    </source>
</evidence>
<evidence type="ECO:0000313" key="6">
    <source>
        <dbReference type="Proteomes" id="UP001430848"/>
    </source>
</evidence>
<proteinExistence type="inferred from homology"/>
<accession>A0ABR1NR99</accession>
<keyword evidence="4" id="KW-1133">Transmembrane helix</keyword>
<reference evidence="5 6" key="1">
    <citation type="submission" date="2024-02" db="EMBL/GenBank/DDBJ databases">
        <title>De novo assembly and annotation of 12 fungi associated with fruit tree decline syndrome in Ontario, Canada.</title>
        <authorList>
            <person name="Sulman M."/>
            <person name="Ellouze W."/>
            <person name="Ilyukhin E."/>
        </authorList>
    </citation>
    <scope>NUCLEOTIDE SEQUENCE [LARGE SCALE GENOMIC DNA]</scope>
    <source>
        <strain evidence="5 6">M169</strain>
    </source>
</reference>
<feature type="transmembrane region" description="Helical" evidence="4">
    <location>
        <begin position="110"/>
        <end position="132"/>
    </location>
</feature>
<keyword evidence="3" id="KW-0663">Pyridoxal phosphate</keyword>
<evidence type="ECO:0008006" key="7">
    <source>
        <dbReference type="Google" id="ProtNLM"/>
    </source>
</evidence>
<organism evidence="5 6">
    <name type="scientific">Diaporthe eres</name>
    <name type="common">Phomopsis oblonga</name>
    <dbReference type="NCBI Taxonomy" id="83184"/>
    <lineage>
        <taxon>Eukaryota</taxon>
        <taxon>Fungi</taxon>
        <taxon>Dikarya</taxon>
        <taxon>Ascomycota</taxon>
        <taxon>Pezizomycotina</taxon>
        <taxon>Sordariomycetes</taxon>
        <taxon>Sordariomycetidae</taxon>
        <taxon>Diaporthales</taxon>
        <taxon>Diaporthaceae</taxon>
        <taxon>Diaporthe</taxon>
        <taxon>Diaporthe eres species complex</taxon>
    </lineage>
</organism>
<gene>
    <name evidence="5" type="ORF">SLS63_012466</name>
</gene>
<dbReference type="PANTHER" id="PTHR11825:SF44">
    <property type="entry name" value="BRANCHED-CHAIN-AMINO-ACID AMINOTRANSFERASE"/>
    <property type="match status" value="1"/>
</dbReference>
<dbReference type="InterPro" id="IPR036038">
    <property type="entry name" value="Aminotransferase-like"/>
</dbReference>
<dbReference type="InterPro" id="IPR025363">
    <property type="entry name" value="DUF4267"/>
</dbReference>
<dbReference type="InterPro" id="IPR043132">
    <property type="entry name" value="BCAT-like_C"/>
</dbReference>
<protein>
    <recommendedName>
        <fullName evidence="7">Integral membrane protein</fullName>
    </recommendedName>
</protein>
<dbReference type="PANTHER" id="PTHR11825">
    <property type="entry name" value="SUBGROUP IIII AMINOTRANSFERASE"/>
    <property type="match status" value="1"/>
</dbReference>
<evidence type="ECO:0000256" key="1">
    <source>
        <dbReference type="ARBA" id="ARBA00001933"/>
    </source>
</evidence>
<evidence type="ECO:0000256" key="2">
    <source>
        <dbReference type="ARBA" id="ARBA00009320"/>
    </source>
</evidence>
<dbReference type="Proteomes" id="UP001430848">
    <property type="component" value="Unassembled WGS sequence"/>
</dbReference>
<comment type="caution">
    <text evidence="5">The sequence shown here is derived from an EMBL/GenBank/DDBJ whole genome shotgun (WGS) entry which is preliminary data.</text>
</comment>
<dbReference type="Pfam" id="PF14087">
    <property type="entry name" value="DUF4267"/>
    <property type="match status" value="1"/>
</dbReference>
<sequence>MSLGLTTTAFANATAVLNILPVSAGLYGMLRPAAGLSMLGFPTPPEPRGQKLSYSLLRMYGVRQATMGLASLALWWAGEHRLMGVLMLVNTPVAVVDGFVSRWQTGGGEWGHWGFIPSAFLFVIASPIASYYQGGSRVISMETVAKVAWPRAADQCKVGSNYAPSIVPDMRSKRHGVDQNIWLKDDGDPTTGRQA</sequence>
<comment type="similarity">
    <text evidence="2">Belongs to the class-IV pyridoxal-phosphate-dependent aminotransferase family.</text>
</comment>
<keyword evidence="6" id="KW-1185">Reference proteome</keyword>
<dbReference type="Gene3D" id="3.20.10.10">
    <property type="entry name" value="D-amino Acid Aminotransferase, subunit A, domain 2"/>
    <property type="match status" value="1"/>
</dbReference>
<dbReference type="EMBL" id="JAKNSF020000138">
    <property type="protein sequence ID" value="KAK7712228.1"/>
    <property type="molecule type" value="Genomic_DNA"/>
</dbReference>
<name>A0ABR1NR99_DIAER</name>
<dbReference type="SUPFAM" id="SSF56752">
    <property type="entry name" value="D-aminoacid aminotransferase-like PLP-dependent enzymes"/>
    <property type="match status" value="1"/>
</dbReference>